<keyword evidence="2 9" id="KW-0813">Transport</keyword>
<evidence type="ECO:0000256" key="3">
    <source>
        <dbReference type="ARBA" id="ARBA00022475"/>
    </source>
</evidence>
<evidence type="ECO:0000313" key="12">
    <source>
        <dbReference type="EMBL" id="PXF63982.1"/>
    </source>
</evidence>
<name>A0A318D3T8_9GAMM</name>
<evidence type="ECO:0000256" key="6">
    <source>
        <dbReference type="ARBA" id="ARBA00022989"/>
    </source>
</evidence>
<dbReference type="NCBIfam" id="TIGR01410">
    <property type="entry name" value="tatB"/>
    <property type="match status" value="1"/>
</dbReference>
<dbReference type="EMBL" id="QICH01000001">
    <property type="protein sequence ID" value="PXF63982.1"/>
    <property type="molecule type" value="Genomic_DNA"/>
</dbReference>
<dbReference type="AlphaFoldDB" id="A0A318D3T8"/>
<dbReference type="GO" id="GO:0008320">
    <property type="term" value="F:protein transmembrane transporter activity"/>
    <property type="evidence" value="ECO:0007669"/>
    <property type="project" value="UniProtKB-UniRule"/>
</dbReference>
<evidence type="ECO:0000256" key="8">
    <source>
        <dbReference type="ARBA" id="ARBA00023136"/>
    </source>
</evidence>
<keyword evidence="8 9" id="KW-0472">Membrane</keyword>
<sequence length="120" mass="13538">MPFDIGFSELLLVMILALLVLGPERLPKAMQTFGRWAGKAKRTVANFNHQVNRELELDEMKKKLAEHEAMIKRQAEGSDLQKLRDEAEQKIKAAEEAKKRAEQAIESGTSNLTDDKKTSS</sequence>
<evidence type="ECO:0000256" key="7">
    <source>
        <dbReference type="ARBA" id="ARBA00023010"/>
    </source>
</evidence>
<dbReference type="HAMAP" id="MF_00237">
    <property type="entry name" value="TatB"/>
    <property type="match status" value="1"/>
</dbReference>
<dbReference type="Gene3D" id="1.20.5.3310">
    <property type="match status" value="1"/>
</dbReference>
<evidence type="ECO:0000256" key="10">
    <source>
        <dbReference type="SAM" id="MobiDB-lite"/>
    </source>
</evidence>
<proteinExistence type="inferred from homology"/>
<dbReference type="RefSeq" id="WP_110199553.1">
    <property type="nucleotide sequence ID" value="NZ_QICH01000001.1"/>
</dbReference>
<accession>A0A318D3T8</accession>
<comment type="caution">
    <text evidence="12">The sequence shown here is derived from an EMBL/GenBank/DDBJ whole genome shotgun (WGS) entry which is preliminary data.</text>
</comment>
<dbReference type="InterPro" id="IPR003369">
    <property type="entry name" value="TatA/B/E"/>
</dbReference>
<keyword evidence="4 9" id="KW-0812">Transmembrane</keyword>
<comment type="function">
    <text evidence="9">Part of the twin-arginine translocation (Tat) system that transports large folded proteins containing a characteristic twin-arginine motif in their signal peptide across membranes. Together with TatC, TatB is part of a receptor directly interacting with Tat signal peptides. TatB may form an oligomeric binding site that transiently accommodates folded Tat precursor proteins before their translocation.</text>
</comment>
<dbReference type="OrthoDB" id="9816005at2"/>
<organism evidence="12 13">
    <name type="scientific">Kangiella spongicola</name>
    <dbReference type="NCBI Taxonomy" id="796379"/>
    <lineage>
        <taxon>Bacteria</taxon>
        <taxon>Pseudomonadati</taxon>
        <taxon>Pseudomonadota</taxon>
        <taxon>Gammaproteobacteria</taxon>
        <taxon>Kangiellales</taxon>
        <taxon>Kangiellaceae</taxon>
        <taxon>Kangiella</taxon>
    </lineage>
</organism>
<evidence type="ECO:0000256" key="5">
    <source>
        <dbReference type="ARBA" id="ARBA00022927"/>
    </source>
</evidence>
<keyword evidence="3 9" id="KW-1003">Cell membrane</keyword>
<evidence type="ECO:0000256" key="4">
    <source>
        <dbReference type="ARBA" id="ARBA00022692"/>
    </source>
</evidence>
<dbReference type="GO" id="GO:0033281">
    <property type="term" value="C:TAT protein transport complex"/>
    <property type="evidence" value="ECO:0007669"/>
    <property type="project" value="UniProtKB-UniRule"/>
</dbReference>
<feature type="region of interest" description="Disordered" evidence="10">
    <location>
        <begin position="94"/>
        <end position="120"/>
    </location>
</feature>
<dbReference type="GO" id="GO:0043953">
    <property type="term" value="P:protein transport by the Tat complex"/>
    <property type="evidence" value="ECO:0007669"/>
    <property type="project" value="UniProtKB-UniRule"/>
</dbReference>
<dbReference type="PANTHER" id="PTHR33162:SF1">
    <property type="entry name" value="SEC-INDEPENDENT PROTEIN TRANSLOCASE PROTEIN TATA, CHLOROPLASTIC"/>
    <property type="match status" value="1"/>
</dbReference>
<dbReference type="Proteomes" id="UP000247689">
    <property type="component" value="Unassembled WGS sequence"/>
</dbReference>
<keyword evidence="13" id="KW-1185">Reference proteome</keyword>
<comment type="similarity">
    <text evidence="9">Belongs to the TatB family.</text>
</comment>
<evidence type="ECO:0000313" key="13">
    <source>
        <dbReference type="Proteomes" id="UP000247689"/>
    </source>
</evidence>
<dbReference type="Pfam" id="PF02416">
    <property type="entry name" value="TatA_B_E"/>
    <property type="match status" value="1"/>
</dbReference>
<evidence type="ECO:0000256" key="11">
    <source>
        <dbReference type="SAM" id="Phobius"/>
    </source>
</evidence>
<reference evidence="12 13" key="1">
    <citation type="submission" date="2018-05" db="EMBL/GenBank/DDBJ databases">
        <title>Kangiella spongicola genome sequence.</title>
        <authorList>
            <person name="Maclea K.S."/>
            <person name="Goen A.E."/>
            <person name="Kelley C."/>
            <person name="Underriner A."/>
            <person name="Silverwood T."/>
            <person name="Trachtenberg A.M."/>
        </authorList>
    </citation>
    <scope>NUCLEOTIDE SEQUENCE [LARGE SCALE GENOMIC DNA]</scope>
    <source>
        <strain evidence="12 13">ATCC BAA-2076</strain>
    </source>
</reference>
<comment type="subcellular location">
    <subcellularLocation>
        <location evidence="9">Cell membrane</location>
        <topology evidence="9">Single-pass membrane protein</topology>
    </subcellularLocation>
    <subcellularLocation>
        <location evidence="1">Membrane</location>
        <topology evidence="1">Single-pass membrane protein</topology>
    </subcellularLocation>
</comment>
<keyword evidence="5 9" id="KW-0653">Protein transport</keyword>
<feature type="transmembrane region" description="Helical" evidence="11">
    <location>
        <begin position="6"/>
        <end position="22"/>
    </location>
</feature>
<dbReference type="InterPro" id="IPR018448">
    <property type="entry name" value="TatB"/>
</dbReference>
<keyword evidence="6 9" id="KW-1133">Transmembrane helix</keyword>
<feature type="compositionally biased region" description="Basic and acidic residues" evidence="10">
    <location>
        <begin position="94"/>
        <end position="103"/>
    </location>
</feature>
<comment type="subunit">
    <text evidence="9">The Tat system comprises two distinct complexes: a TatABC complex, containing multiple copies of TatA, TatB and TatC subunits, and a separate TatA complex, containing only TatA subunits. Substrates initially bind to the TatABC complex, which probably triggers association of the separate TatA complex to form the active translocon.</text>
</comment>
<dbReference type="PRINTS" id="PR01506">
    <property type="entry name" value="TATBPROTEIN"/>
</dbReference>
<keyword evidence="7 9" id="KW-0811">Translocation</keyword>
<evidence type="ECO:0000256" key="2">
    <source>
        <dbReference type="ARBA" id="ARBA00022448"/>
    </source>
</evidence>
<evidence type="ECO:0000256" key="1">
    <source>
        <dbReference type="ARBA" id="ARBA00004167"/>
    </source>
</evidence>
<dbReference type="PANTHER" id="PTHR33162">
    <property type="entry name" value="SEC-INDEPENDENT PROTEIN TRANSLOCASE PROTEIN TATA, CHLOROPLASTIC"/>
    <property type="match status" value="1"/>
</dbReference>
<protein>
    <recommendedName>
        <fullName evidence="9">Sec-independent protein translocase protein TatB</fullName>
    </recommendedName>
</protein>
<gene>
    <name evidence="9 12" type="primary">tatB</name>
    <name evidence="12" type="ORF">DL796_02235</name>
</gene>
<evidence type="ECO:0000256" key="9">
    <source>
        <dbReference type="HAMAP-Rule" id="MF_00237"/>
    </source>
</evidence>